<dbReference type="KEGG" id="mcui:G8O30_07860"/>
<evidence type="ECO:0000256" key="1">
    <source>
        <dbReference type="SAM" id="Coils"/>
    </source>
</evidence>
<evidence type="ECO:0000313" key="3">
    <source>
        <dbReference type="EMBL" id="QPC46882.1"/>
    </source>
</evidence>
<dbReference type="RefSeq" id="WP_239674420.1">
    <property type="nucleotide sequence ID" value="NZ_CP049742.1"/>
</dbReference>
<name>A0A7S8HFL9_9BACI</name>
<dbReference type="Gene3D" id="3.30.1490.480">
    <property type="entry name" value="Endolytic murein transglycosylase"/>
    <property type="match status" value="1"/>
</dbReference>
<evidence type="ECO:0000313" key="4">
    <source>
        <dbReference type="Proteomes" id="UP000593626"/>
    </source>
</evidence>
<dbReference type="Proteomes" id="UP000593626">
    <property type="component" value="Chromosome"/>
</dbReference>
<dbReference type="AlphaFoldDB" id="A0A7S8HFL9"/>
<reference evidence="3 4" key="1">
    <citation type="submission" date="2019-07" db="EMBL/GenBank/DDBJ databases">
        <title>Genome sequence of 2 isolates from Red Sea Mangroves.</title>
        <authorList>
            <person name="Sefrji F."/>
            <person name="Michoud G."/>
            <person name="Merlino G."/>
            <person name="Daffonchio D."/>
        </authorList>
    </citation>
    <scope>NUCLEOTIDE SEQUENCE [LARGE SCALE GENOMIC DNA]</scope>
    <source>
        <strain evidence="3 4">R1DC41</strain>
    </source>
</reference>
<proteinExistence type="predicted"/>
<accession>A0A7S8HFL9</accession>
<sequence>MKKWIQGVAVGLLLSSLLLFIFAADNKPVNEEEIKSSLADEQLKELASLKEENNLLRLEVTELKSQQLDLPPVEETTEEDTTVEASEAEEQAETETQLTPIQFASGETTSDLASKLAQMGFISSENEFLSLLEETGKAGQIRTGTYQVSKDMSIEEIAFVFIRRPSSY</sequence>
<dbReference type="EMBL" id="CP049742">
    <property type="protein sequence ID" value="QPC46882.1"/>
    <property type="molecule type" value="Genomic_DNA"/>
</dbReference>
<feature type="region of interest" description="Disordered" evidence="2">
    <location>
        <begin position="67"/>
        <end position="96"/>
    </location>
</feature>
<keyword evidence="4" id="KW-1185">Reference proteome</keyword>
<feature type="compositionally biased region" description="Acidic residues" evidence="2">
    <location>
        <begin position="75"/>
        <end position="93"/>
    </location>
</feature>
<organism evidence="3 4">
    <name type="scientific">Mangrovibacillus cuniculi</name>
    <dbReference type="NCBI Taxonomy" id="2593652"/>
    <lineage>
        <taxon>Bacteria</taxon>
        <taxon>Bacillati</taxon>
        <taxon>Bacillota</taxon>
        <taxon>Bacilli</taxon>
        <taxon>Bacillales</taxon>
        <taxon>Bacillaceae</taxon>
        <taxon>Mangrovibacillus</taxon>
    </lineage>
</organism>
<feature type="coiled-coil region" evidence="1">
    <location>
        <begin position="39"/>
        <end position="66"/>
    </location>
</feature>
<keyword evidence="1" id="KW-0175">Coiled coil</keyword>
<gene>
    <name evidence="3" type="ORF">G8O30_07860</name>
</gene>
<evidence type="ECO:0000256" key="2">
    <source>
        <dbReference type="SAM" id="MobiDB-lite"/>
    </source>
</evidence>
<protein>
    <submittedName>
        <fullName evidence="3">Endolytic transglycosylase MltG</fullName>
    </submittedName>
</protein>